<dbReference type="Proteomes" id="UP001164459">
    <property type="component" value="Chromosome"/>
</dbReference>
<feature type="region of interest" description="Disordered" evidence="1">
    <location>
        <begin position="17"/>
        <end position="45"/>
    </location>
</feature>
<sequence>MRAAVVVCLLLACTPQGGSPAAPTPPPAPAPASAEPSSAPAPTSPARRCLPVVAADCGCVYSCGLGTEQEPGRWSVAHEHWAPQAITARVDRWCVDGRCTEAFFGEIVCSGICPPKPAEPNCRLVDDHCETS</sequence>
<keyword evidence="2" id="KW-0732">Signal</keyword>
<feature type="signal peptide" evidence="2">
    <location>
        <begin position="1"/>
        <end position="21"/>
    </location>
</feature>
<reference evidence="3" key="1">
    <citation type="submission" date="2022-11" db="EMBL/GenBank/DDBJ databases">
        <title>Minimal conservation of predation-associated metabolite biosynthetic gene clusters underscores biosynthetic potential of Myxococcota including descriptions for ten novel species: Archangium lansinium sp. nov., Myxococcus landrumus sp. nov., Nannocystis bai.</title>
        <authorList>
            <person name="Ahearne A."/>
            <person name="Stevens C."/>
            <person name="Dowd S."/>
        </authorList>
    </citation>
    <scope>NUCLEOTIDE SEQUENCE</scope>
    <source>
        <strain evidence="3">Fl3</strain>
    </source>
</reference>
<dbReference type="EMBL" id="CP114040">
    <property type="protein sequence ID" value="WAS95555.1"/>
    <property type="molecule type" value="Genomic_DNA"/>
</dbReference>
<evidence type="ECO:0008006" key="5">
    <source>
        <dbReference type="Google" id="ProtNLM"/>
    </source>
</evidence>
<evidence type="ECO:0000313" key="4">
    <source>
        <dbReference type="Proteomes" id="UP001164459"/>
    </source>
</evidence>
<feature type="chain" id="PRO_5046919648" description="Secreted protein" evidence="2">
    <location>
        <begin position="22"/>
        <end position="132"/>
    </location>
</feature>
<dbReference type="RefSeq" id="WP_269037896.1">
    <property type="nucleotide sequence ID" value="NZ_CP114040.1"/>
</dbReference>
<evidence type="ECO:0000256" key="2">
    <source>
        <dbReference type="SAM" id="SignalP"/>
    </source>
</evidence>
<proteinExistence type="predicted"/>
<evidence type="ECO:0000256" key="1">
    <source>
        <dbReference type="SAM" id="MobiDB-lite"/>
    </source>
</evidence>
<gene>
    <name evidence="3" type="ORF">O0S08_05285</name>
</gene>
<keyword evidence="4" id="KW-1185">Reference proteome</keyword>
<protein>
    <recommendedName>
        <fullName evidence="5">Secreted protein</fullName>
    </recommendedName>
</protein>
<evidence type="ECO:0000313" key="3">
    <source>
        <dbReference type="EMBL" id="WAS95555.1"/>
    </source>
</evidence>
<name>A0ABY7H8Y9_9BACT</name>
<accession>A0ABY7H8Y9</accession>
<feature type="compositionally biased region" description="Low complexity" evidence="1">
    <location>
        <begin position="31"/>
        <end position="45"/>
    </location>
</feature>
<organism evidence="3 4">
    <name type="scientific">Nannocystis punicea</name>
    <dbReference type="NCBI Taxonomy" id="2995304"/>
    <lineage>
        <taxon>Bacteria</taxon>
        <taxon>Pseudomonadati</taxon>
        <taxon>Myxococcota</taxon>
        <taxon>Polyangia</taxon>
        <taxon>Nannocystales</taxon>
        <taxon>Nannocystaceae</taxon>
        <taxon>Nannocystis</taxon>
    </lineage>
</organism>